<dbReference type="InterPro" id="IPR011225">
    <property type="entry name" value="IV_sec_VirJ"/>
</dbReference>
<keyword evidence="4" id="KW-1185">Reference proteome</keyword>
<sequence>MMFLRFFCIIALVGWLSCVTTAVAQQQDYHTGLIRSPRIMVPKSGDDLQGIVFLISDGQGWGVREETQAQALLNAGAAVVGIDFPAYIKSLAADDGECVYMVSDIEDVSQQVQRRIGNPDYRHPIVAGIGEGGALALAMISQSPNATIGEAIAVDPAAGIPLAKELCTPASKQKIGDRTVYGFDDGALPAAVTIISTASADAAGRAHGQRLKQEHPEVELADSGSTAEEALSEVLLAHIAVAGQSGQPLDLPLTVLDAKPAMNTMAVIYSGDGGWRDLDSEVGGYLQSQGIPTVGVDSLRYFWSERTPQGTADDLAKIIEHYRRQWSVQNVLLIGYSFGADVLPATYNLLPVADRERVKQITLLGLSHQVDYEISVTGWLGVTATGKGDDPMNDIAKINPKIIQCVYGTDEDDDPCPTLKDRGVEVVPIEGGHHFDENYQALGKRIRDSLQARLANR</sequence>
<evidence type="ECO:0000259" key="2">
    <source>
        <dbReference type="Pfam" id="PF06057"/>
    </source>
</evidence>
<organism evidence="3 4">
    <name type="scientific">Neorhizobium phenanthreniclasticum</name>
    <dbReference type="NCBI Taxonomy" id="3157917"/>
    <lineage>
        <taxon>Bacteria</taxon>
        <taxon>Pseudomonadati</taxon>
        <taxon>Pseudomonadota</taxon>
        <taxon>Alphaproteobacteria</taxon>
        <taxon>Hyphomicrobiales</taxon>
        <taxon>Rhizobiaceae</taxon>
        <taxon>Rhizobium/Agrobacterium group</taxon>
        <taxon>Neorhizobium</taxon>
    </lineage>
</organism>
<dbReference type="PROSITE" id="PS51257">
    <property type="entry name" value="PROKAR_LIPOPROTEIN"/>
    <property type="match status" value="1"/>
</dbReference>
<comment type="caution">
    <text evidence="3">The sequence shown here is derived from an EMBL/GenBank/DDBJ whole genome shotgun (WGS) entry which is preliminary data.</text>
</comment>
<reference evidence="3 4" key="1">
    <citation type="submission" date="2024-05" db="EMBL/GenBank/DDBJ databases">
        <title>Neorhizobium sp. Rsf11, a plant growth promoting and heavy metal resistant PAH-degrader.</title>
        <authorList>
            <person name="Golubev S.N."/>
            <person name="Muratova A.Y."/>
            <person name="Markelova M.I."/>
        </authorList>
    </citation>
    <scope>NUCLEOTIDE SEQUENCE [LARGE SCALE GENOMIC DNA]</scope>
    <source>
        <strain evidence="3 4">Rsf11</strain>
    </source>
</reference>
<dbReference type="PIRSF" id="PIRSF029063">
    <property type="entry name" value="IV_sec_VirJ"/>
    <property type="match status" value="1"/>
</dbReference>
<feature type="chain" id="PRO_5045846203" evidence="1">
    <location>
        <begin position="25"/>
        <end position="457"/>
    </location>
</feature>
<name>A0ABV0M6J5_9HYPH</name>
<evidence type="ECO:0000256" key="1">
    <source>
        <dbReference type="SAM" id="SignalP"/>
    </source>
</evidence>
<dbReference type="GO" id="GO:0016787">
    <property type="term" value="F:hydrolase activity"/>
    <property type="evidence" value="ECO:0007669"/>
    <property type="project" value="UniProtKB-KW"/>
</dbReference>
<gene>
    <name evidence="3" type="ORF">ABK249_21480</name>
</gene>
<dbReference type="Gene3D" id="3.40.50.1820">
    <property type="entry name" value="alpha/beta hydrolase"/>
    <property type="match status" value="2"/>
</dbReference>
<protein>
    <submittedName>
        <fullName evidence="3">AcvB/VirJ family lysyl-phosphatidylglycerol hydrolase</fullName>
    </submittedName>
</protein>
<keyword evidence="3" id="KW-0378">Hydrolase</keyword>
<feature type="domain" description="Bacterial virulence" evidence="2">
    <location>
        <begin position="264"/>
        <end position="453"/>
    </location>
</feature>
<dbReference type="Proteomes" id="UP001496627">
    <property type="component" value="Unassembled WGS sequence"/>
</dbReference>
<feature type="signal peptide" evidence="1">
    <location>
        <begin position="1"/>
        <end position="24"/>
    </location>
</feature>
<dbReference type="Pfam" id="PF06057">
    <property type="entry name" value="VirJ"/>
    <property type="match status" value="1"/>
</dbReference>
<proteinExistence type="predicted"/>
<accession>A0ABV0M6J5</accession>
<keyword evidence="1" id="KW-0732">Signal</keyword>
<dbReference type="SUPFAM" id="SSF53474">
    <property type="entry name" value="alpha/beta-Hydrolases"/>
    <property type="match status" value="2"/>
</dbReference>
<evidence type="ECO:0000313" key="3">
    <source>
        <dbReference type="EMBL" id="MEQ1407497.1"/>
    </source>
</evidence>
<dbReference type="EMBL" id="JBEAAL010000018">
    <property type="protein sequence ID" value="MEQ1407497.1"/>
    <property type="molecule type" value="Genomic_DNA"/>
</dbReference>
<evidence type="ECO:0000313" key="4">
    <source>
        <dbReference type="Proteomes" id="UP001496627"/>
    </source>
</evidence>
<dbReference type="InterPro" id="IPR029058">
    <property type="entry name" value="AB_hydrolase_fold"/>
</dbReference>
<dbReference type="InterPro" id="IPR010333">
    <property type="entry name" value="VirJ"/>
</dbReference>
<dbReference type="RefSeq" id="WP_348863944.1">
    <property type="nucleotide sequence ID" value="NZ_JBEAAL010000018.1"/>
</dbReference>